<keyword evidence="3" id="KW-1185">Reference proteome</keyword>
<feature type="compositionally biased region" description="Basic and acidic residues" evidence="1">
    <location>
        <begin position="37"/>
        <end position="49"/>
    </location>
</feature>
<dbReference type="OrthoDB" id="9838253at2759"/>
<feature type="compositionally biased region" description="Basic and acidic residues" evidence="1">
    <location>
        <begin position="118"/>
        <end position="139"/>
    </location>
</feature>
<evidence type="ECO:0000313" key="2">
    <source>
        <dbReference type="EMBL" id="KAB0391707.1"/>
    </source>
</evidence>
<evidence type="ECO:0000256" key="1">
    <source>
        <dbReference type="SAM" id="MobiDB-lite"/>
    </source>
</evidence>
<dbReference type="EMBL" id="SGJD01004291">
    <property type="protein sequence ID" value="KAB0391707.1"/>
    <property type="molecule type" value="Genomic_DNA"/>
</dbReference>
<proteinExistence type="predicted"/>
<comment type="caution">
    <text evidence="2">The sequence shown here is derived from an EMBL/GenBank/DDBJ whole genome shotgun (WGS) entry which is preliminary data.</text>
</comment>
<dbReference type="AlphaFoldDB" id="A0A643BUT2"/>
<accession>A0A643BUT2</accession>
<feature type="non-terminal residue" evidence="2">
    <location>
        <position position="1"/>
    </location>
</feature>
<feature type="compositionally biased region" description="Basic and acidic residues" evidence="1">
    <location>
        <begin position="100"/>
        <end position="109"/>
    </location>
</feature>
<name>A0A643BUT2_BALPH</name>
<feature type="region of interest" description="Disordered" evidence="1">
    <location>
        <begin position="1"/>
        <end position="155"/>
    </location>
</feature>
<sequence length="155" mass="16862">CPVKSKVTGGCAGDRARPAGSCSALARAEEPWQSPAEDTRFSPRCRRAEPQGAPQGHCGDDGAYAEAARATPGPEEASTNRRARGGGPEDEQGSPRALRARLEKLEAMYRRALMQLHVEQRGPRPRGDKEEPCPRRPDSGQRTPEPEPEPSEPWL</sequence>
<organism evidence="2 3">
    <name type="scientific">Balaenoptera physalus</name>
    <name type="common">Fin whale</name>
    <name type="synonym">Balaena physalus</name>
    <dbReference type="NCBI Taxonomy" id="9770"/>
    <lineage>
        <taxon>Eukaryota</taxon>
        <taxon>Metazoa</taxon>
        <taxon>Chordata</taxon>
        <taxon>Craniata</taxon>
        <taxon>Vertebrata</taxon>
        <taxon>Euteleostomi</taxon>
        <taxon>Mammalia</taxon>
        <taxon>Eutheria</taxon>
        <taxon>Laurasiatheria</taxon>
        <taxon>Artiodactyla</taxon>
        <taxon>Whippomorpha</taxon>
        <taxon>Cetacea</taxon>
        <taxon>Mysticeti</taxon>
        <taxon>Balaenopteridae</taxon>
        <taxon>Balaenoptera</taxon>
    </lineage>
</organism>
<gene>
    <name evidence="2" type="ORF">E2I00_013125</name>
</gene>
<evidence type="ECO:0000313" key="3">
    <source>
        <dbReference type="Proteomes" id="UP000437017"/>
    </source>
</evidence>
<dbReference type="Proteomes" id="UP000437017">
    <property type="component" value="Unassembled WGS sequence"/>
</dbReference>
<protein>
    <submittedName>
        <fullName evidence="2">Uncharacterized protein</fullName>
    </submittedName>
</protein>
<reference evidence="2 3" key="1">
    <citation type="journal article" date="2019" name="PLoS ONE">
        <title>Genomic analyses reveal an absence of contemporary introgressive admixture between fin whales and blue whales, despite known hybrids.</title>
        <authorList>
            <person name="Westbury M.V."/>
            <person name="Petersen B."/>
            <person name="Lorenzen E.D."/>
        </authorList>
    </citation>
    <scope>NUCLEOTIDE SEQUENCE [LARGE SCALE GENOMIC DNA]</scope>
    <source>
        <strain evidence="2">FinWhale-01</strain>
    </source>
</reference>
<feature type="compositionally biased region" description="Acidic residues" evidence="1">
    <location>
        <begin position="146"/>
        <end position="155"/>
    </location>
</feature>